<protein>
    <submittedName>
        <fullName evidence="2">Uncharacterized protein</fullName>
    </submittedName>
</protein>
<accession>A0A835PSN5</accession>
<dbReference type="Proteomes" id="UP000636800">
    <property type="component" value="Chromosome 12"/>
</dbReference>
<evidence type="ECO:0000313" key="3">
    <source>
        <dbReference type="Proteomes" id="UP000636800"/>
    </source>
</evidence>
<organism evidence="2 3">
    <name type="scientific">Vanilla planifolia</name>
    <name type="common">Vanilla</name>
    <dbReference type="NCBI Taxonomy" id="51239"/>
    <lineage>
        <taxon>Eukaryota</taxon>
        <taxon>Viridiplantae</taxon>
        <taxon>Streptophyta</taxon>
        <taxon>Embryophyta</taxon>
        <taxon>Tracheophyta</taxon>
        <taxon>Spermatophyta</taxon>
        <taxon>Magnoliopsida</taxon>
        <taxon>Liliopsida</taxon>
        <taxon>Asparagales</taxon>
        <taxon>Orchidaceae</taxon>
        <taxon>Vanilloideae</taxon>
        <taxon>Vanilleae</taxon>
        <taxon>Vanilla</taxon>
    </lineage>
</organism>
<dbReference type="EMBL" id="JADCNL010000012">
    <property type="protein sequence ID" value="KAG0457651.1"/>
    <property type="molecule type" value="Genomic_DNA"/>
</dbReference>
<name>A0A835PSN5_VANPL</name>
<proteinExistence type="predicted"/>
<evidence type="ECO:0000313" key="2">
    <source>
        <dbReference type="EMBL" id="KAG0457651.1"/>
    </source>
</evidence>
<comment type="caution">
    <text evidence="2">The sequence shown here is derived from an EMBL/GenBank/DDBJ whole genome shotgun (WGS) entry which is preliminary data.</text>
</comment>
<gene>
    <name evidence="2" type="ORF">HPP92_022808</name>
</gene>
<dbReference type="AlphaFoldDB" id="A0A835PSN5"/>
<feature type="region of interest" description="Disordered" evidence="1">
    <location>
        <begin position="197"/>
        <end position="219"/>
    </location>
</feature>
<sequence length="251" mass="28112">MGCCPSKNETKSVSVKRKYQKRVHRRTTDGYEELLITKDGGEQLFARLCNSNSVTTKLVEHESFKQSPIEKTRTLEAQFNPTQKAVGEQEESEKSIEMINTWELLAGLEDENEAGEQGKEEVSFSSWNTAAHSSETFKDWDAHEEAKLMETKHGGEMEKSPSRKVMAKEIAAPAFELSRTGSLRDWLPPGGQVFTPGSYKTPRFGSRAPAAGDGAREGCHEDLFDPKLVAQLEQAMEDLTTEEEEVLRLIL</sequence>
<evidence type="ECO:0000256" key="1">
    <source>
        <dbReference type="SAM" id="MobiDB-lite"/>
    </source>
</evidence>
<keyword evidence="3" id="KW-1185">Reference proteome</keyword>
<reference evidence="2 3" key="1">
    <citation type="journal article" date="2020" name="Nat. Food">
        <title>A phased Vanilla planifolia genome enables genetic improvement of flavour and production.</title>
        <authorList>
            <person name="Hasing T."/>
            <person name="Tang H."/>
            <person name="Brym M."/>
            <person name="Khazi F."/>
            <person name="Huang T."/>
            <person name="Chambers A.H."/>
        </authorList>
    </citation>
    <scope>NUCLEOTIDE SEQUENCE [LARGE SCALE GENOMIC DNA]</scope>
    <source>
        <tissue evidence="2">Leaf</tissue>
    </source>
</reference>
<dbReference type="OrthoDB" id="268593at2759"/>